<evidence type="ECO:0000256" key="1">
    <source>
        <dbReference type="ARBA" id="ARBA00004496"/>
    </source>
</evidence>
<dbReference type="STRING" id="1123285.SAMN05660235_01173"/>
<dbReference type="Proteomes" id="UP000243333">
    <property type="component" value="Unassembled WGS sequence"/>
</dbReference>
<keyword evidence="2" id="KW-0963">Cytoplasm</keyword>
<organism evidence="5 6">
    <name type="scientific">Sporolituus thermophilus DSM 23256</name>
    <dbReference type="NCBI Taxonomy" id="1123285"/>
    <lineage>
        <taxon>Bacteria</taxon>
        <taxon>Bacillati</taxon>
        <taxon>Bacillota</taxon>
        <taxon>Negativicutes</taxon>
        <taxon>Selenomonadales</taxon>
        <taxon>Sporomusaceae</taxon>
        <taxon>Sporolituus</taxon>
    </lineage>
</organism>
<dbReference type="RefSeq" id="WP_093688997.1">
    <property type="nucleotide sequence ID" value="NZ_FNBU01000007.1"/>
</dbReference>
<dbReference type="Pfam" id="PF06857">
    <property type="entry name" value="ACP"/>
    <property type="match status" value="1"/>
</dbReference>
<evidence type="ECO:0000256" key="3">
    <source>
        <dbReference type="ARBA" id="ARBA00022553"/>
    </source>
</evidence>
<dbReference type="EMBL" id="FNBU01000007">
    <property type="protein sequence ID" value="SDF32049.1"/>
    <property type="molecule type" value="Genomic_DNA"/>
</dbReference>
<dbReference type="GO" id="GO:0005737">
    <property type="term" value="C:cytoplasm"/>
    <property type="evidence" value="ECO:0007669"/>
    <property type="project" value="UniProtKB-SubCell"/>
</dbReference>
<comment type="subcellular location">
    <subcellularLocation>
        <location evidence="1">Cytoplasm</location>
    </subcellularLocation>
</comment>
<protein>
    <submittedName>
        <fullName evidence="5">Citrate lyase subunit gamma (Acyl carrier protein)</fullName>
    </submittedName>
</protein>
<dbReference type="OrthoDB" id="1120942at2"/>
<feature type="modified residue" description="O-(phosphoribosyl dephospho-coenzyme A)serine" evidence="4">
    <location>
        <position position="15"/>
    </location>
</feature>
<keyword evidence="6" id="KW-1185">Reference proteome</keyword>
<reference evidence="6" key="1">
    <citation type="submission" date="2016-10" db="EMBL/GenBank/DDBJ databases">
        <authorList>
            <person name="Varghese N."/>
            <person name="Submissions S."/>
        </authorList>
    </citation>
    <scope>NUCLEOTIDE SEQUENCE [LARGE SCALE GENOMIC DNA]</scope>
    <source>
        <strain evidence="6">DSM 23256</strain>
    </source>
</reference>
<dbReference type="NCBIfam" id="TIGR01608">
    <property type="entry name" value="citD"/>
    <property type="match status" value="1"/>
</dbReference>
<name>A0A1G7K5F1_9FIRM</name>
<dbReference type="InterPro" id="IPR023439">
    <property type="entry name" value="Mal_deCO2ase/Cit_lyase_ACP"/>
</dbReference>
<dbReference type="AlphaFoldDB" id="A0A1G7K5F1"/>
<dbReference type="GO" id="GO:0016829">
    <property type="term" value="F:lyase activity"/>
    <property type="evidence" value="ECO:0007669"/>
    <property type="project" value="UniProtKB-KW"/>
</dbReference>
<accession>A0A1G7K5F1</accession>
<evidence type="ECO:0000313" key="5">
    <source>
        <dbReference type="EMBL" id="SDF32049.1"/>
    </source>
</evidence>
<evidence type="ECO:0000256" key="2">
    <source>
        <dbReference type="ARBA" id="ARBA00022490"/>
    </source>
</evidence>
<evidence type="ECO:0000256" key="4">
    <source>
        <dbReference type="PIRSR" id="PIRSR002736-50"/>
    </source>
</evidence>
<proteinExistence type="predicted"/>
<keyword evidence="3 4" id="KW-0597">Phosphoprotein</keyword>
<dbReference type="PIRSF" id="PIRSF002736">
    <property type="entry name" value="Citrt_lyas_gamma"/>
    <property type="match status" value="1"/>
</dbReference>
<dbReference type="NCBIfam" id="NF009726">
    <property type="entry name" value="PRK13253.1"/>
    <property type="match status" value="1"/>
</dbReference>
<gene>
    <name evidence="5" type="ORF">SAMN05660235_01173</name>
</gene>
<evidence type="ECO:0000313" key="6">
    <source>
        <dbReference type="Proteomes" id="UP000243333"/>
    </source>
</evidence>
<keyword evidence="5" id="KW-0456">Lyase</keyword>
<sequence>MVQVVKTGQAGTLESSDIIVAVAPAAPGSGITIELESIVLAQYGDAIRHTIASVVREAGVTDAYIKAIDRGALDYTIRARTLAALVRAGVGLREEMV</sequence>
<dbReference type="InterPro" id="IPR006495">
    <property type="entry name" value="CitD"/>
</dbReference>